<feature type="compositionally biased region" description="Basic and acidic residues" evidence="1">
    <location>
        <begin position="99"/>
        <end position="118"/>
    </location>
</feature>
<feature type="region of interest" description="Disordered" evidence="1">
    <location>
        <begin position="86"/>
        <end position="142"/>
    </location>
</feature>
<evidence type="ECO:0000256" key="1">
    <source>
        <dbReference type="SAM" id="MobiDB-lite"/>
    </source>
</evidence>
<dbReference type="Proteomes" id="UP001152622">
    <property type="component" value="Chromosome 3"/>
</dbReference>
<feature type="region of interest" description="Disordered" evidence="1">
    <location>
        <begin position="11"/>
        <end position="48"/>
    </location>
</feature>
<accession>A0A9Q1FZN4</accession>
<keyword evidence="3" id="KW-1185">Reference proteome</keyword>
<sequence>MTLACNTRCLPTRGGHVQTHRGNSDLGKSSGGQQPDSIEPERQLPSRRRAGMGLLRWADVRPDGVHDRVAGRRGGAVGALWGGGGGVTMKGWAAGEPDQGGRGDERTERDAGRLEAAAREPLIPAHNTFCSSDNEPGSRRRRHFSLENRLSLLRGRRAASLGQFN</sequence>
<dbReference type="EMBL" id="JAINUF010000003">
    <property type="protein sequence ID" value="KAJ8370809.1"/>
    <property type="molecule type" value="Genomic_DNA"/>
</dbReference>
<gene>
    <name evidence="2" type="ORF">SKAU_G00108370</name>
</gene>
<evidence type="ECO:0000313" key="2">
    <source>
        <dbReference type="EMBL" id="KAJ8370809.1"/>
    </source>
</evidence>
<evidence type="ECO:0000313" key="3">
    <source>
        <dbReference type="Proteomes" id="UP001152622"/>
    </source>
</evidence>
<proteinExistence type="predicted"/>
<organism evidence="2 3">
    <name type="scientific">Synaphobranchus kaupii</name>
    <name type="common">Kaup's arrowtooth eel</name>
    <dbReference type="NCBI Taxonomy" id="118154"/>
    <lineage>
        <taxon>Eukaryota</taxon>
        <taxon>Metazoa</taxon>
        <taxon>Chordata</taxon>
        <taxon>Craniata</taxon>
        <taxon>Vertebrata</taxon>
        <taxon>Euteleostomi</taxon>
        <taxon>Actinopterygii</taxon>
        <taxon>Neopterygii</taxon>
        <taxon>Teleostei</taxon>
        <taxon>Anguilliformes</taxon>
        <taxon>Synaphobranchidae</taxon>
        <taxon>Synaphobranchus</taxon>
    </lineage>
</organism>
<comment type="caution">
    <text evidence="2">The sequence shown here is derived from an EMBL/GenBank/DDBJ whole genome shotgun (WGS) entry which is preliminary data.</text>
</comment>
<name>A0A9Q1FZN4_SYNKA</name>
<protein>
    <submittedName>
        <fullName evidence="2">Uncharacterized protein</fullName>
    </submittedName>
</protein>
<reference evidence="2" key="1">
    <citation type="journal article" date="2023" name="Science">
        <title>Genome structures resolve the early diversification of teleost fishes.</title>
        <authorList>
            <person name="Parey E."/>
            <person name="Louis A."/>
            <person name="Montfort J."/>
            <person name="Bouchez O."/>
            <person name="Roques C."/>
            <person name="Iampietro C."/>
            <person name="Lluch J."/>
            <person name="Castinel A."/>
            <person name="Donnadieu C."/>
            <person name="Desvignes T."/>
            <person name="Floi Bucao C."/>
            <person name="Jouanno E."/>
            <person name="Wen M."/>
            <person name="Mejri S."/>
            <person name="Dirks R."/>
            <person name="Jansen H."/>
            <person name="Henkel C."/>
            <person name="Chen W.J."/>
            <person name="Zahm M."/>
            <person name="Cabau C."/>
            <person name="Klopp C."/>
            <person name="Thompson A.W."/>
            <person name="Robinson-Rechavi M."/>
            <person name="Braasch I."/>
            <person name="Lecointre G."/>
            <person name="Bobe J."/>
            <person name="Postlethwait J.H."/>
            <person name="Berthelot C."/>
            <person name="Roest Crollius H."/>
            <person name="Guiguen Y."/>
        </authorList>
    </citation>
    <scope>NUCLEOTIDE SEQUENCE</scope>
    <source>
        <strain evidence="2">WJC10195</strain>
    </source>
</reference>
<dbReference type="AlphaFoldDB" id="A0A9Q1FZN4"/>